<gene>
    <name evidence="11" type="primary">pgeF</name>
    <name evidence="11" type="ORF">FHK81_01315</name>
</gene>
<evidence type="ECO:0000256" key="8">
    <source>
        <dbReference type="ARBA" id="ARBA00048968"/>
    </source>
</evidence>
<evidence type="ECO:0000256" key="2">
    <source>
        <dbReference type="ARBA" id="ARBA00007353"/>
    </source>
</evidence>
<dbReference type="Gene3D" id="3.60.140.10">
    <property type="entry name" value="CNF1/YfiH-like putative cysteine hydrolases"/>
    <property type="match status" value="1"/>
</dbReference>
<dbReference type="SUPFAM" id="SSF64438">
    <property type="entry name" value="CNF1/YfiH-like putative cysteine hydrolases"/>
    <property type="match status" value="1"/>
</dbReference>
<dbReference type="NCBIfam" id="TIGR00726">
    <property type="entry name" value="peptidoglycan editing factor PgeF"/>
    <property type="match status" value="1"/>
</dbReference>
<dbReference type="PANTHER" id="PTHR30616">
    <property type="entry name" value="UNCHARACTERIZED PROTEIN YFIH"/>
    <property type="match status" value="1"/>
</dbReference>
<dbReference type="Proteomes" id="UP000319142">
    <property type="component" value="Unassembled WGS sequence"/>
</dbReference>
<dbReference type="CDD" id="cd16833">
    <property type="entry name" value="YfiH"/>
    <property type="match status" value="1"/>
</dbReference>
<comment type="similarity">
    <text evidence="2 10">Belongs to the purine nucleoside phosphorylase YfiH/LACC1 family.</text>
</comment>
<evidence type="ECO:0000313" key="12">
    <source>
        <dbReference type="Proteomes" id="UP000319142"/>
    </source>
</evidence>
<proteinExistence type="inferred from homology"/>
<comment type="catalytic activity">
    <reaction evidence="7">
        <text>adenosine + H2O + H(+) = inosine + NH4(+)</text>
        <dbReference type="Rhea" id="RHEA:24408"/>
        <dbReference type="ChEBI" id="CHEBI:15377"/>
        <dbReference type="ChEBI" id="CHEBI:15378"/>
        <dbReference type="ChEBI" id="CHEBI:16335"/>
        <dbReference type="ChEBI" id="CHEBI:17596"/>
        <dbReference type="ChEBI" id="CHEBI:28938"/>
        <dbReference type="EC" id="3.5.4.4"/>
    </reaction>
    <physiologicalReaction direction="left-to-right" evidence="7">
        <dbReference type="Rhea" id="RHEA:24409"/>
    </physiologicalReaction>
</comment>
<name>A0A558BH90_9GAMM</name>
<evidence type="ECO:0000313" key="11">
    <source>
        <dbReference type="EMBL" id="TVT35883.1"/>
    </source>
</evidence>
<organism evidence="11 12">
    <name type="scientific">Marinobacter vinifirmus</name>
    <dbReference type="NCBI Taxonomy" id="355591"/>
    <lineage>
        <taxon>Bacteria</taxon>
        <taxon>Pseudomonadati</taxon>
        <taxon>Pseudomonadota</taxon>
        <taxon>Gammaproteobacteria</taxon>
        <taxon>Pseudomonadales</taxon>
        <taxon>Marinobacteraceae</taxon>
        <taxon>Marinobacter</taxon>
    </lineage>
</organism>
<evidence type="ECO:0000256" key="7">
    <source>
        <dbReference type="ARBA" id="ARBA00047989"/>
    </source>
</evidence>
<comment type="caution">
    <text evidence="11">The sequence shown here is derived from an EMBL/GenBank/DDBJ whole genome shotgun (WGS) entry which is preliminary data.</text>
</comment>
<keyword evidence="6" id="KW-0862">Zinc</keyword>
<dbReference type="PANTHER" id="PTHR30616:SF2">
    <property type="entry name" value="PURINE NUCLEOSIDE PHOSPHORYLASE LACC1"/>
    <property type="match status" value="1"/>
</dbReference>
<protein>
    <recommendedName>
        <fullName evidence="10">Purine nucleoside phosphorylase</fullName>
    </recommendedName>
</protein>
<dbReference type="GO" id="GO:0016787">
    <property type="term" value="F:hydrolase activity"/>
    <property type="evidence" value="ECO:0007669"/>
    <property type="project" value="UniProtKB-KW"/>
</dbReference>
<evidence type="ECO:0000256" key="3">
    <source>
        <dbReference type="ARBA" id="ARBA00022679"/>
    </source>
</evidence>
<keyword evidence="5" id="KW-0378">Hydrolase</keyword>
<dbReference type="GO" id="GO:0005507">
    <property type="term" value="F:copper ion binding"/>
    <property type="evidence" value="ECO:0007669"/>
    <property type="project" value="TreeGrafter"/>
</dbReference>
<sequence length="251" mass="27048">MITEHDVLRPDWPAPRRVRALCTTRKGGVSRPPWHSLNLGDHVGDNPGHVLENRQTLARFAGLDNNRIGWLNQVHGAEVVELTPATVGSCPDADASFTRIPGMACAILTADCLPVLLADRKGTVVGAAHAGWRSLCGGVLENLVAAMAVEPSELVAWMGPAIGPKQFEVGPEVREAFIGQSPEAADAFRSAGARPGHFMADIYHLARQRLRHAGVSSVSGGSLCTVRDQDWFFSYRRDGQTGRMASIIWLG</sequence>
<evidence type="ECO:0000256" key="10">
    <source>
        <dbReference type="RuleBase" id="RU361274"/>
    </source>
</evidence>
<keyword evidence="4" id="KW-0479">Metal-binding</keyword>
<evidence type="ECO:0000256" key="5">
    <source>
        <dbReference type="ARBA" id="ARBA00022801"/>
    </source>
</evidence>
<comment type="catalytic activity">
    <reaction evidence="9">
        <text>S-methyl-5'-thioadenosine + phosphate = 5-(methylsulfanyl)-alpha-D-ribose 1-phosphate + adenine</text>
        <dbReference type="Rhea" id="RHEA:11852"/>
        <dbReference type="ChEBI" id="CHEBI:16708"/>
        <dbReference type="ChEBI" id="CHEBI:17509"/>
        <dbReference type="ChEBI" id="CHEBI:43474"/>
        <dbReference type="ChEBI" id="CHEBI:58533"/>
        <dbReference type="EC" id="2.4.2.28"/>
    </reaction>
    <physiologicalReaction direction="left-to-right" evidence="9">
        <dbReference type="Rhea" id="RHEA:11853"/>
    </physiologicalReaction>
</comment>
<evidence type="ECO:0000256" key="4">
    <source>
        <dbReference type="ARBA" id="ARBA00022723"/>
    </source>
</evidence>
<dbReference type="RefSeq" id="WP_273131667.1">
    <property type="nucleotide sequence ID" value="NZ_VMRX01000002.1"/>
</dbReference>
<comment type="catalytic activity">
    <reaction evidence="8">
        <text>adenosine + phosphate = alpha-D-ribose 1-phosphate + adenine</text>
        <dbReference type="Rhea" id="RHEA:27642"/>
        <dbReference type="ChEBI" id="CHEBI:16335"/>
        <dbReference type="ChEBI" id="CHEBI:16708"/>
        <dbReference type="ChEBI" id="CHEBI:43474"/>
        <dbReference type="ChEBI" id="CHEBI:57720"/>
        <dbReference type="EC" id="2.4.2.1"/>
    </reaction>
    <physiologicalReaction direction="left-to-right" evidence="8">
        <dbReference type="Rhea" id="RHEA:27643"/>
    </physiologicalReaction>
</comment>
<evidence type="ECO:0000256" key="1">
    <source>
        <dbReference type="ARBA" id="ARBA00000553"/>
    </source>
</evidence>
<dbReference type="Pfam" id="PF02578">
    <property type="entry name" value="Cu-oxidase_4"/>
    <property type="match status" value="1"/>
</dbReference>
<evidence type="ECO:0000256" key="9">
    <source>
        <dbReference type="ARBA" id="ARBA00049893"/>
    </source>
</evidence>
<keyword evidence="3" id="KW-0808">Transferase</keyword>
<reference evidence="11 12" key="1">
    <citation type="submission" date="2019-07" db="EMBL/GenBank/DDBJ databases">
        <title>The pathways for chlorine oxyanion respiration interact through the shared metabolite chlorate.</title>
        <authorList>
            <person name="Barnum T.P."/>
            <person name="Cheng Y."/>
            <person name="Hill K.A."/>
            <person name="Lucas L.N."/>
            <person name="Carlson H.K."/>
            <person name="Coates J.D."/>
        </authorList>
    </citation>
    <scope>NUCLEOTIDE SEQUENCE [LARGE SCALE GENOMIC DNA]</scope>
    <source>
        <strain evidence="11">UCB</strain>
    </source>
</reference>
<dbReference type="AlphaFoldDB" id="A0A558BH90"/>
<evidence type="ECO:0000256" key="6">
    <source>
        <dbReference type="ARBA" id="ARBA00022833"/>
    </source>
</evidence>
<accession>A0A558BH90</accession>
<dbReference type="InterPro" id="IPR003730">
    <property type="entry name" value="Cu_polyphenol_OxRdtase"/>
</dbReference>
<dbReference type="GO" id="GO:0017061">
    <property type="term" value="F:S-methyl-5-thioadenosine phosphorylase activity"/>
    <property type="evidence" value="ECO:0007669"/>
    <property type="project" value="UniProtKB-EC"/>
</dbReference>
<dbReference type="InterPro" id="IPR038371">
    <property type="entry name" value="Cu_polyphenol_OxRdtase_sf"/>
</dbReference>
<dbReference type="InterPro" id="IPR011324">
    <property type="entry name" value="Cytotoxic_necrot_fac-like_cat"/>
</dbReference>
<dbReference type="EMBL" id="VMRX01000002">
    <property type="protein sequence ID" value="TVT35883.1"/>
    <property type="molecule type" value="Genomic_DNA"/>
</dbReference>
<comment type="catalytic activity">
    <reaction evidence="1">
        <text>inosine + phosphate = alpha-D-ribose 1-phosphate + hypoxanthine</text>
        <dbReference type="Rhea" id="RHEA:27646"/>
        <dbReference type="ChEBI" id="CHEBI:17368"/>
        <dbReference type="ChEBI" id="CHEBI:17596"/>
        <dbReference type="ChEBI" id="CHEBI:43474"/>
        <dbReference type="ChEBI" id="CHEBI:57720"/>
        <dbReference type="EC" id="2.4.2.1"/>
    </reaction>
    <physiologicalReaction direction="left-to-right" evidence="1">
        <dbReference type="Rhea" id="RHEA:27647"/>
    </physiologicalReaction>
</comment>